<keyword evidence="3" id="KW-1185">Reference proteome</keyword>
<evidence type="ECO:0000313" key="3">
    <source>
        <dbReference type="Proteomes" id="UP000314294"/>
    </source>
</evidence>
<dbReference type="EMBL" id="SRLO01003826">
    <property type="protein sequence ID" value="TNN31080.1"/>
    <property type="molecule type" value="Genomic_DNA"/>
</dbReference>
<name>A0A4Z2ER42_9TELE</name>
<evidence type="ECO:0000256" key="1">
    <source>
        <dbReference type="SAM" id="MobiDB-lite"/>
    </source>
</evidence>
<accession>A0A4Z2ER42</accession>
<proteinExistence type="predicted"/>
<dbReference type="AlphaFoldDB" id="A0A4Z2ER42"/>
<dbReference type="Proteomes" id="UP000314294">
    <property type="component" value="Unassembled WGS sequence"/>
</dbReference>
<comment type="caution">
    <text evidence="2">The sequence shown here is derived from an EMBL/GenBank/DDBJ whole genome shotgun (WGS) entry which is preliminary data.</text>
</comment>
<organism evidence="2 3">
    <name type="scientific">Liparis tanakae</name>
    <name type="common">Tanaka's snailfish</name>
    <dbReference type="NCBI Taxonomy" id="230148"/>
    <lineage>
        <taxon>Eukaryota</taxon>
        <taxon>Metazoa</taxon>
        <taxon>Chordata</taxon>
        <taxon>Craniata</taxon>
        <taxon>Vertebrata</taxon>
        <taxon>Euteleostomi</taxon>
        <taxon>Actinopterygii</taxon>
        <taxon>Neopterygii</taxon>
        <taxon>Teleostei</taxon>
        <taxon>Neoteleostei</taxon>
        <taxon>Acanthomorphata</taxon>
        <taxon>Eupercaria</taxon>
        <taxon>Perciformes</taxon>
        <taxon>Cottioidei</taxon>
        <taxon>Cottales</taxon>
        <taxon>Liparidae</taxon>
        <taxon>Liparis</taxon>
    </lineage>
</organism>
<feature type="region of interest" description="Disordered" evidence="1">
    <location>
        <begin position="27"/>
        <end position="50"/>
    </location>
</feature>
<protein>
    <submittedName>
        <fullName evidence="2">Uncharacterized protein</fullName>
    </submittedName>
</protein>
<reference evidence="2 3" key="1">
    <citation type="submission" date="2019-03" db="EMBL/GenBank/DDBJ databases">
        <title>First draft genome of Liparis tanakae, snailfish: a comprehensive survey of snailfish specific genes.</title>
        <authorList>
            <person name="Kim W."/>
            <person name="Song I."/>
            <person name="Jeong J.-H."/>
            <person name="Kim D."/>
            <person name="Kim S."/>
            <person name="Ryu S."/>
            <person name="Song J.Y."/>
            <person name="Lee S.K."/>
        </authorList>
    </citation>
    <scope>NUCLEOTIDE SEQUENCE [LARGE SCALE GENOMIC DNA]</scope>
    <source>
        <tissue evidence="2">Muscle</tissue>
    </source>
</reference>
<gene>
    <name evidence="2" type="ORF">EYF80_058768</name>
</gene>
<sequence>MPVNDDGFGRTEKCVDWSRETKVAVQLANGHRRTAPRPQPEPGEQRPREQAQVLVDEFRLVPGDAVESQDPRLLVQVDADPPGLGRAQELPLAAVPEGEAARRPAQAPGPSVVAQAAAVVGGLALHLPVGHADGDLHGGEDAGLGKEAYPGWC</sequence>
<evidence type="ECO:0000313" key="2">
    <source>
        <dbReference type="EMBL" id="TNN31080.1"/>
    </source>
</evidence>